<keyword evidence="3 6" id="KW-0694">RNA-binding</keyword>
<dbReference type="InterPro" id="IPR051106">
    <property type="entry name" value="RNA-bind/splicing_reg"/>
</dbReference>
<evidence type="ECO:0000256" key="1">
    <source>
        <dbReference type="ARBA" id="ARBA00004123"/>
    </source>
</evidence>
<keyword evidence="4" id="KW-0508">mRNA splicing</keyword>
<dbReference type="PANTHER" id="PTHR48028:SF4">
    <property type="entry name" value="SC35-LIKE SPLICING FACTOR"/>
    <property type="match status" value="1"/>
</dbReference>
<proteinExistence type="predicted"/>
<name>A0ABU6UA78_9FABA</name>
<gene>
    <name evidence="8" type="ORF">PIB30_030203</name>
</gene>
<dbReference type="PROSITE" id="PS50102">
    <property type="entry name" value="RRM"/>
    <property type="match status" value="1"/>
</dbReference>
<dbReference type="SUPFAM" id="SSF54928">
    <property type="entry name" value="RNA-binding domain, RBD"/>
    <property type="match status" value="1"/>
</dbReference>
<dbReference type="InterPro" id="IPR000504">
    <property type="entry name" value="RRM_dom"/>
</dbReference>
<keyword evidence="5" id="KW-0539">Nucleus</keyword>
<evidence type="ECO:0000259" key="7">
    <source>
        <dbReference type="PROSITE" id="PS50102"/>
    </source>
</evidence>
<dbReference type="Proteomes" id="UP001341840">
    <property type="component" value="Unassembled WGS sequence"/>
</dbReference>
<feature type="domain" description="RRM" evidence="7">
    <location>
        <begin position="14"/>
        <end position="92"/>
    </location>
</feature>
<dbReference type="PANTHER" id="PTHR48028">
    <property type="entry name" value="GLYCINE-RICH RNA-BINDING PROTEIN RZ1A"/>
    <property type="match status" value="1"/>
</dbReference>
<evidence type="ECO:0000256" key="3">
    <source>
        <dbReference type="ARBA" id="ARBA00022884"/>
    </source>
</evidence>
<evidence type="ECO:0000256" key="2">
    <source>
        <dbReference type="ARBA" id="ARBA00022664"/>
    </source>
</evidence>
<evidence type="ECO:0000256" key="4">
    <source>
        <dbReference type="ARBA" id="ARBA00023187"/>
    </source>
</evidence>
<dbReference type="InterPro" id="IPR012677">
    <property type="entry name" value="Nucleotide-bd_a/b_plait_sf"/>
</dbReference>
<protein>
    <recommendedName>
        <fullName evidence="7">RRM domain-containing protein</fullName>
    </recommendedName>
</protein>
<accession>A0ABU6UA78</accession>
<evidence type="ECO:0000313" key="9">
    <source>
        <dbReference type="Proteomes" id="UP001341840"/>
    </source>
</evidence>
<sequence>MDNNRWLTIERGTYLVFVDNIPDHITKRFLYMEFGIHGNVVDVFISRKPRKGMTSMFAFVRYDSVRCSEKAIQWLDGLYIAGKVMIVNEAKYGRNMMEANNNGSWKQIEGSILAECFEPIKFGVVVEKLEQLKEQLGKIECRDLGPRKCILSLDSVELRDRALSKDAFCGIFDEVRAYWGFKWSMSRRVWVELMGIPIHIWSEDTFRRIARGLDGKFIMLDGLTEKMRSFSIARLLLDCFQWESIQEWVSIKCEEVTFDVYVKEIRGEVLSAQVHPDQSGWTSTFIENSVSPSMASMNDVAGKYKEVEGQTERLMKVKEPLEVIISLMTPLIDYWGPRRIACVCKVRAAWN</sequence>
<comment type="caution">
    <text evidence="8">The sequence shown here is derived from an EMBL/GenBank/DDBJ whole genome shotgun (WGS) entry which is preliminary data.</text>
</comment>
<dbReference type="Gene3D" id="3.30.70.330">
    <property type="match status" value="1"/>
</dbReference>
<reference evidence="8 9" key="1">
    <citation type="journal article" date="2023" name="Plants (Basel)">
        <title>Bridging the Gap: Combining Genomics and Transcriptomics Approaches to Understand Stylosanthes scabra, an Orphan Legume from the Brazilian Caatinga.</title>
        <authorList>
            <person name="Ferreira-Neto J.R.C."/>
            <person name="da Silva M.D."/>
            <person name="Binneck E."/>
            <person name="de Melo N.F."/>
            <person name="da Silva R.H."/>
            <person name="de Melo A.L.T.M."/>
            <person name="Pandolfi V."/>
            <person name="Bustamante F.O."/>
            <person name="Brasileiro-Vidal A.C."/>
            <person name="Benko-Iseppon A.M."/>
        </authorList>
    </citation>
    <scope>NUCLEOTIDE SEQUENCE [LARGE SCALE GENOMIC DNA]</scope>
    <source>
        <tissue evidence="8">Leaves</tissue>
    </source>
</reference>
<dbReference type="CDD" id="cd00590">
    <property type="entry name" value="RRM_SF"/>
    <property type="match status" value="1"/>
</dbReference>
<comment type="subcellular location">
    <subcellularLocation>
        <location evidence="1">Nucleus</location>
    </subcellularLocation>
</comment>
<dbReference type="InterPro" id="IPR035979">
    <property type="entry name" value="RBD_domain_sf"/>
</dbReference>
<evidence type="ECO:0000256" key="6">
    <source>
        <dbReference type="PROSITE-ProRule" id="PRU00176"/>
    </source>
</evidence>
<organism evidence="8 9">
    <name type="scientific">Stylosanthes scabra</name>
    <dbReference type="NCBI Taxonomy" id="79078"/>
    <lineage>
        <taxon>Eukaryota</taxon>
        <taxon>Viridiplantae</taxon>
        <taxon>Streptophyta</taxon>
        <taxon>Embryophyta</taxon>
        <taxon>Tracheophyta</taxon>
        <taxon>Spermatophyta</taxon>
        <taxon>Magnoliopsida</taxon>
        <taxon>eudicotyledons</taxon>
        <taxon>Gunneridae</taxon>
        <taxon>Pentapetalae</taxon>
        <taxon>rosids</taxon>
        <taxon>fabids</taxon>
        <taxon>Fabales</taxon>
        <taxon>Fabaceae</taxon>
        <taxon>Papilionoideae</taxon>
        <taxon>50 kb inversion clade</taxon>
        <taxon>dalbergioids sensu lato</taxon>
        <taxon>Dalbergieae</taxon>
        <taxon>Pterocarpus clade</taxon>
        <taxon>Stylosanthes</taxon>
    </lineage>
</organism>
<dbReference type="Pfam" id="PF00076">
    <property type="entry name" value="RRM_1"/>
    <property type="match status" value="1"/>
</dbReference>
<keyword evidence="2" id="KW-0507">mRNA processing</keyword>
<evidence type="ECO:0000256" key="5">
    <source>
        <dbReference type="ARBA" id="ARBA00023242"/>
    </source>
</evidence>
<dbReference type="SMART" id="SM00360">
    <property type="entry name" value="RRM"/>
    <property type="match status" value="1"/>
</dbReference>
<dbReference type="EMBL" id="JASCZI010120954">
    <property type="protein sequence ID" value="MED6158146.1"/>
    <property type="molecule type" value="Genomic_DNA"/>
</dbReference>
<keyword evidence="9" id="KW-1185">Reference proteome</keyword>
<evidence type="ECO:0000313" key="8">
    <source>
        <dbReference type="EMBL" id="MED6158146.1"/>
    </source>
</evidence>